<organism evidence="1 2">
    <name type="scientific">Promethearchaeum syntrophicum</name>
    <dbReference type="NCBI Taxonomy" id="2594042"/>
    <lineage>
        <taxon>Archaea</taxon>
        <taxon>Promethearchaeati</taxon>
        <taxon>Promethearchaeota</taxon>
        <taxon>Promethearchaeia</taxon>
        <taxon>Promethearchaeales</taxon>
        <taxon>Promethearchaeaceae</taxon>
        <taxon>Promethearchaeum</taxon>
    </lineage>
</organism>
<sequence>MKKKLKYIIIAFMGVLMIQSFGFKEVLGMIILPPPPTDDPLEVGEMIGPSTIWHWETPRLEWLAVTDSDYDPSGYVIHDHRNFLQLDELVYKIGSGSWQSGGKITHTFHPLYIGLHMIEIVVSDNSPDTVNKYAGIQVNQDTDTDGDGLWDHQEEQIGSRVDKVDTDDDGLTDYEEYYTYHTYFWNPDSDADLLWDKYELEHNMNPKSQDSDGDGVNDLLEIAYGLQNLDPNDFLPQGFPTEPSQSFYHTDDPEIQGKFFTDPIVFSEIPTWWGEDDLLGGFQVGFSDADFSEEGKIIHETGNIFVDLAVEINDDKDLDTDDHDSYNVIDSLGLYISVLKNDDEFLSFEQICQTLSGEPNPKFSIENDEPTSSQRASFILLKGVLSKLSTPMSWIITTSDILSKFVPDSESDTLSFEDLGTCSAIKYDFSDTTALFEKREIYGIKMCVDLLHQFNSLTSDAQNGDTFKYFMRMEVGLSRFEIWPGPTSSLEKNNGPTYNYFDYFQFVYEN</sequence>
<evidence type="ECO:0000313" key="2">
    <source>
        <dbReference type="Proteomes" id="UP000321408"/>
    </source>
</evidence>
<dbReference type="PANTHER" id="PTHR37467:SF1">
    <property type="entry name" value="EXPORTED CALCIUM-BINDING GLYCOPROTEIN"/>
    <property type="match status" value="1"/>
</dbReference>
<gene>
    <name evidence="1" type="ORF">DSAG12_02177</name>
</gene>
<evidence type="ECO:0000313" key="1">
    <source>
        <dbReference type="EMBL" id="QEE16347.1"/>
    </source>
</evidence>
<protein>
    <submittedName>
        <fullName evidence="1">Uncharacterized protein</fullName>
    </submittedName>
</protein>
<proteinExistence type="predicted"/>
<dbReference type="PANTHER" id="PTHR37467">
    <property type="entry name" value="EXPORTED CALCIUM-BINDING GLYCOPROTEIN-RELATED"/>
    <property type="match status" value="1"/>
</dbReference>
<dbReference type="InterPro" id="IPR053180">
    <property type="entry name" value="Ca-binding_acidic-repeat"/>
</dbReference>
<reference evidence="1 2" key="2">
    <citation type="journal article" date="2024" name="Int. J. Syst. Evol. Microbiol.">
        <title>Promethearchaeum syntrophicum gen. nov., sp. nov., an anaerobic, obligately syntrophic archaeon, the first isolate of the lineage 'Asgard' archaea, and proposal of the new archaeal phylum Promethearchaeota phyl. nov. and kingdom Promethearchaeati regn. nov.</title>
        <authorList>
            <person name="Imachi H."/>
            <person name="Nobu M.K."/>
            <person name="Kato S."/>
            <person name="Takaki Y."/>
            <person name="Miyazaki M."/>
            <person name="Miyata M."/>
            <person name="Ogawara M."/>
            <person name="Saito Y."/>
            <person name="Sakai S."/>
            <person name="Tahara Y.O."/>
            <person name="Takano Y."/>
            <person name="Tasumi E."/>
            <person name="Uematsu K."/>
            <person name="Yoshimura T."/>
            <person name="Itoh T."/>
            <person name="Ohkuma M."/>
            <person name="Takai K."/>
        </authorList>
    </citation>
    <scope>NUCLEOTIDE SEQUENCE [LARGE SCALE GENOMIC DNA]</scope>
    <source>
        <strain evidence="1 2">MK-D1</strain>
    </source>
</reference>
<dbReference type="RefSeq" id="WP_147663230.1">
    <property type="nucleotide sequence ID" value="NZ_CP042905.2"/>
</dbReference>
<keyword evidence="2" id="KW-1185">Reference proteome</keyword>
<dbReference type="SUPFAM" id="SSF103647">
    <property type="entry name" value="TSP type-3 repeat"/>
    <property type="match status" value="1"/>
</dbReference>
<dbReference type="InterPro" id="IPR028974">
    <property type="entry name" value="TSP_type-3_rpt"/>
</dbReference>
<dbReference type="GeneID" id="41330165"/>
<accession>A0A5B9DBW4</accession>
<dbReference type="Proteomes" id="UP000321408">
    <property type="component" value="Chromosome"/>
</dbReference>
<dbReference type="EMBL" id="CP042905">
    <property type="protein sequence ID" value="QEE16347.1"/>
    <property type="molecule type" value="Genomic_DNA"/>
</dbReference>
<dbReference type="AlphaFoldDB" id="A0A5B9DBW4"/>
<dbReference type="Gene3D" id="4.10.1080.10">
    <property type="entry name" value="TSP type-3 repeat"/>
    <property type="match status" value="1"/>
</dbReference>
<reference evidence="1 2" key="1">
    <citation type="journal article" date="2020" name="Nature">
        <title>Isolation of an archaeon at the prokaryote-eukaryote interface.</title>
        <authorList>
            <person name="Imachi H."/>
            <person name="Nobu M.K."/>
            <person name="Nakahara N."/>
            <person name="Morono Y."/>
            <person name="Ogawara M."/>
            <person name="Takaki Y."/>
            <person name="Takano Y."/>
            <person name="Uematsu K."/>
            <person name="Ikuta T."/>
            <person name="Ito M."/>
            <person name="Matsui Y."/>
            <person name="Miyazaki M."/>
            <person name="Murata K."/>
            <person name="Saito Y."/>
            <person name="Sakai S."/>
            <person name="Song C."/>
            <person name="Tasumi E."/>
            <person name="Yamanaka Y."/>
            <person name="Yamaguchi T."/>
            <person name="Kamagata Y."/>
            <person name="Tamaki H."/>
            <person name="Takai K."/>
        </authorList>
    </citation>
    <scope>NUCLEOTIDE SEQUENCE [LARGE SCALE GENOMIC DNA]</scope>
    <source>
        <strain evidence="1 2">MK-D1</strain>
    </source>
</reference>
<dbReference type="KEGG" id="psyt:DSAG12_02177"/>
<dbReference type="GO" id="GO:0005509">
    <property type="term" value="F:calcium ion binding"/>
    <property type="evidence" value="ECO:0007669"/>
    <property type="project" value="InterPro"/>
</dbReference>
<name>A0A5B9DBW4_9ARCH</name>